<dbReference type="EMBL" id="BAAAPZ010000002">
    <property type="protein sequence ID" value="GAA2088957.1"/>
    <property type="molecule type" value="Genomic_DNA"/>
</dbReference>
<dbReference type="InterPro" id="IPR012134">
    <property type="entry name" value="Glu-5-SA_DH"/>
</dbReference>
<dbReference type="CDD" id="cd07079">
    <property type="entry name" value="ALDH_F18-19_ProA-GPR"/>
    <property type="match status" value="1"/>
</dbReference>
<dbReference type="InterPro" id="IPR000965">
    <property type="entry name" value="GPR_dom"/>
</dbReference>
<keyword evidence="3 7" id="KW-0641">Proline biosynthesis</keyword>
<comment type="similarity">
    <text evidence="7">Belongs to the gamma-glutamyl phosphate reductase family.</text>
</comment>
<evidence type="ECO:0000313" key="10">
    <source>
        <dbReference type="Proteomes" id="UP001500984"/>
    </source>
</evidence>
<keyword evidence="2 7" id="KW-0028">Amino-acid biosynthesis</keyword>
<sequence length="428" mass="45057">MTTTEPSVRATRGVTRIVAAAKQASSALAQASSQQKDAALEAIALALESNVDDILAANAEDIETAHKKGTEAPLIDRLTLTEARVRDIAGAVREVVGLPDPVGTVVAGRTMPNAMRVTQERVPMGVVGAIYEARPNVTVDIAALALKAGNAVVLRGGSAARSSNTLLVDLLRGAVASAGFPEDVVASIDEFGREGAAVLMQARDYVDLLIPRGGAELISTVVHESLVPVIETGVGNVHMFLDSSAPVRMSTDLVLNSKTHRPSVCNALENLLVHEKAARRVLPKVLTALSEAGVTIRADRAVEEFAPEGVKIRRVTRRDWAKEYLGLEIAVKLVASIDEAIEHIQAYSSGHTEVIVTNDLANAETFVQAVDAAAVGVNVSTRFTDGGQLGLGAEVGISTQKLHARGPMGLEALTTTKWIMRGSGQVRS</sequence>
<accession>A0ABP5HYZ6</accession>
<dbReference type="InterPro" id="IPR016161">
    <property type="entry name" value="Ald_DH/histidinol_DH"/>
</dbReference>
<gene>
    <name evidence="7" type="primary">proA</name>
    <name evidence="9" type="ORF">GCM10009823_04380</name>
</gene>
<dbReference type="SUPFAM" id="SSF53720">
    <property type="entry name" value="ALDH-like"/>
    <property type="match status" value="1"/>
</dbReference>
<dbReference type="Gene3D" id="3.40.605.10">
    <property type="entry name" value="Aldehyde Dehydrogenase, Chain A, domain 1"/>
    <property type="match status" value="1"/>
</dbReference>
<dbReference type="PANTHER" id="PTHR11063:SF8">
    <property type="entry name" value="DELTA-1-PYRROLINE-5-CARBOXYLATE SYNTHASE"/>
    <property type="match status" value="1"/>
</dbReference>
<feature type="domain" description="Aldehyde dehydrogenase" evidence="8">
    <location>
        <begin position="13"/>
        <end position="294"/>
    </location>
</feature>
<comment type="caution">
    <text evidence="9">The sequence shown here is derived from an EMBL/GenBank/DDBJ whole genome shotgun (WGS) entry which is preliminary data.</text>
</comment>
<keyword evidence="7" id="KW-0963">Cytoplasm</keyword>
<dbReference type="InterPro" id="IPR016163">
    <property type="entry name" value="Ald_DH_C"/>
</dbReference>
<dbReference type="InterPro" id="IPR016162">
    <property type="entry name" value="Ald_DH_N"/>
</dbReference>
<evidence type="ECO:0000256" key="7">
    <source>
        <dbReference type="HAMAP-Rule" id="MF_00412"/>
    </source>
</evidence>
<evidence type="ECO:0000256" key="6">
    <source>
        <dbReference type="ARBA" id="ARBA00049024"/>
    </source>
</evidence>
<proteinExistence type="inferred from homology"/>
<evidence type="ECO:0000256" key="2">
    <source>
        <dbReference type="ARBA" id="ARBA00022605"/>
    </source>
</evidence>
<reference evidence="10" key="1">
    <citation type="journal article" date="2019" name="Int. J. Syst. Evol. Microbiol.">
        <title>The Global Catalogue of Microorganisms (GCM) 10K type strain sequencing project: providing services to taxonomists for standard genome sequencing and annotation.</title>
        <authorList>
            <consortium name="The Broad Institute Genomics Platform"/>
            <consortium name="The Broad Institute Genome Sequencing Center for Infectious Disease"/>
            <person name="Wu L."/>
            <person name="Ma J."/>
        </authorList>
    </citation>
    <scope>NUCLEOTIDE SEQUENCE [LARGE SCALE GENOMIC DNA]</scope>
    <source>
        <strain evidence="10">JCM 15900</strain>
    </source>
</reference>
<evidence type="ECO:0000256" key="4">
    <source>
        <dbReference type="ARBA" id="ARBA00022857"/>
    </source>
</evidence>
<dbReference type="NCBIfam" id="TIGR00407">
    <property type="entry name" value="proA"/>
    <property type="match status" value="1"/>
</dbReference>
<dbReference type="PROSITE" id="PS01223">
    <property type="entry name" value="PROA"/>
    <property type="match status" value="1"/>
</dbReference>
<evidence type="ECO:0000256" key="1">
    <source>
        <dbReference type="ARBA" id="ARBA00004985"/>
    </source>
</evidence>
<keyword evidence="5 7" id="KW-0560">Oxidoreductase</keyword>
<evidence type="ECO:0000256" key="3">
    <source>
        <dbReference type="ARBA" id="ARBA00022650"/>
    </source>
</evidence>
<dbReference type="InterPro" id="IPR020593">
    <property type="entry name" value="G-glutamylP_reductase_CS"/>
</dbReference>
<protein>
    <recommendedName>
        <fullName evidence="7">Gamma-glutamyl phosphate reductase</fullName>
        <shortName evidence="7">GPR</shortName>
        <ecNumber evidence="7">1.2.1.41</ecNumber>
    </recommendedName>
    <alternativeName>
        <fullName evidence="7">Glutamate-5-semialdehyde dehydrogenase</fullName>
    </alternativeName>
    <alternativeName>
        <fullName evidence="7">Glutamyl-gamma-semialdehyde dehydrogenase</fullName>
        <shortName evidence="7">GSA dehydrogenase</shortName>
    </alternativeName>
</protein>
<evidence type="ECO:0000256" key="5">
    <source>
        <dbReference type="ARBA" id="ARBA00023002"/>
    </source>
</evidence>
<dbReference type="InterPro" id="IPR015590">
    <property type="entry name" value="Aldehyde_DH_dom"/>
</dbReference>
<organism evidence="9 10">
    <name type="scientific">Brevibacterium salitolerans</name>
    <dbReference type="NCBI Taxonomy" id="1403566"/>
    <lineage>
        <taxon>Bacteria</taxon>
        <taxon>Bacillati</taxon>
        <taxon>Actinomycetota</taxon>
        <taxon>Actinomycetes</taxon>
        <taxon>Micrococcales</taxon>
        <taxon>Brevibacteriaceae</taxon>
        <taxon>Brevibacterium</taxon>
    </lineage>
</organism>
<name>A0ABP5HYZ6_9MICO</name>
<evidence type="ECO:0000259" key="8">
    <source>
        <dbReference type="Pfam" id="PF00171"/>
    </source>
</evidence>
<dbReference type="Proteomes" id="UP001500984">
    <property type="component" value="Unassembled WGS sequence"/>
</dbReference>
<comment type="subcellular location">
    <subcellularLocation>
        <location evidence="7">Cytoplasm</location>
    </subcellularLocation>
</comment>
<dbReference type="NCBIfam" id="NF001221">
    <property type="entry name" value="PRK00197.1"/>
    <property type="match status" value="1"/>
</dbReference>
<evidence type="ECO:0000313" key="9">
    <source>
        <dbReference type="EMBL" id="GAA2088957.1"/>
    </source>
</evidence>
<dbReference type="EC" id="1.2.1.41" evidence="7"/>
<dbReference type="Pfam" id="PF00171">
    <property type="entry name" value="Aldedh"/>
    <property type="match status" value="1"/>
</dbReference>
<comment type="pathway">
    <text evidence="1 7">Amino-acid biosynthesis; L-proline biosynthesis; L-glutamate 5-semialdehyde from L-glutamate: step 2/2.</text>
</comment>
<dbReference type="Gene3D" id="3.40.309.10">
    <property type="entry name" value="Aldehyde Dehydrogenase, Chain A, domain 2"/>
    <property type="match status" value="1"/>
</dbReference>
<dbReference type="PIRSF" id="PIRSF000151">
    <property type="entry name" value="GPR"/>
    <property type="match status" value="1"/>
</dbReference>
<dbReference type="PANTHER" id="PTHR11063">
    <property type="entry name" value="GLUTAMATE SEMIALDEHYDE DEHYDROGENASE"/>
    <property type="match status" value="1"/>
</dbReference>
<comment type="function">
    <text evidence="7">Catalyzes the NADPH-dependent reduction of L-glutamate 5-phosphate into L-glutamate 5-semialdehyde and phosphate. The product spontaneously undergoes cyclization to form 1-pyrroline-5-carboxylate.</text>
</comment>
<keyword evidence="4 7" id="KW-0521">NADP</keyword>
<comment type="catalytic activity">
    <reaction evidence="6 7">
        <text>L-glutamate 5-semialdehyde + phosphate + NADP(+) = L-glutamyl 5-phosphate + NADPH + H(+)</text>
        <dbReference type="Rhea" id="RHEA:19541"/>
        <dbReference type="ChEBI" id="CHEBI:15378"/>
        <dbReference type="ChEBI" id="CHEBI:43474"/>
        <dbReference type="ChEBI" id="CHEBI:57783"/>
        <dbReference type="ChEBI" id="CHEBI:58066"/>
        <dbReference type="ChEBI" id="CHEBI:58274"/>
        <dbReference type="ChEBI" id="CHEBI:58349"/>
        <dbReference type="EC" id="1.2.1.41"/>
    </reaction>
</comment>
<keyword evidence="10" id="KW-1185">Reference proteome</keyword>
<dbReference type="RefSeq" id="WP_291794151.1">
    <property type="nucleotide sequence ID" value="NZ_BAAAPZ010000002.1"/>
</dbReference>
<dbReference type="HAMAP" id="MF_00412">
    <property type="entry name" value="ProA"/>
    <property type="match status" value="1"/>
</dbReference>